<protein>
    <submittedName>
        <fullName evidence="1">RteC protein</fullName>
    </submittedName>
</protein>
<dbReference type="OrthoDB" id="790983at2"/>
<dbReference type="Proteomes" id="UP000199072">
    <property type="component" value="Unassembled WGS sequence"/>
</dbReference>
<dbReference type="AlphaFoldDB" id="A0A1G7N8G7"/>
<evidence type="ECO:0000313" key="2">
    <source>
        <dbReference type="Proteomes" id="UP000199072"/>
    </source>
</evidence>
<gene>
    <name evidence="1" type="ORF">SAMN05216464_12528</name>
</gene>
<organism evidence="1 2">
    <name type="scientific">Mucilaginibacter pineti</name>
    <dbReference type="NCBI Taxonomy" id="1391627"/>
    <lineage>
        <taxon>Bacteria</taxon>
        <taxon>Pseudomonadati</taxon>
        <taxon>Bacteroidota</taxon>
        <taxon>Sphingobacteriia</taxon>
        <taxon>Sphingobacteriales</taxon>
        <taxon>Sphingobacteriaceae</taxon>
        <taxon>Mucilaginibacter</taxon>
    </lineage>
</organism>
<keyword evidence="2" id="KW-1185">Reference proteome</keyword>
<dbReference type="InterPro" id="IPR018534">
    <property type="entry name" value="Tet_reg_excision_RteC"/>
</dbReference>
<dbReference type="RefSeq" id="WP_091157285.1">
    <property type="nucleotide sequence ID" value="NZ_FNAI01000025.1"/>
</dbReference>
<name>A0A1G7N8G7_9SPHI</name>
<proteinExistence type="predicted"/>
<dbReference type="EMBL" id="FNAI01000025">
    <property type="protein sequence ID" value="SDF70343.1"/>
    <property type="molecule type" value="Genomic_DNA"/>
</dbReference>
<accession>A0A1G7N8G7</accession>
<dbReference type="Pfam" id="PF09357">
    <property type="entry name" value="RteC"/>
    <property type="match status" value="1"/>
</dbReference>
<evidence type="ECO:0000313" key="1">
    <source>
        <dbReference type="EMBL" id="SDF70343.1"/>
    </source>
</evidence>
<reference evidence="1 2" key="1">
    <citation type="submission" date="2016-10" db="EMBL/GenBank/DDBJ databases">
        <authorList>
            <person name="de Groot N.N."/>
        </authorList>
    </citation>
    <scope>NUCLEOTIDE SEQUENCE [LARGE SCALE GENOMIC DNA]</scope>
    <source>
        <strain evidence="1 2">47C3B</strain>
    </source>
</reference>
<dbReference type="STRING" id="1391627.SAMN05216464_12528"/>
<sequence length="282" mass="33116">MILEFCQERYAALEEELALFSEMGILPVKKLSGGLNSITLALEELRAFILTHPFQDAGEEIEFFKYEKPRFFAKQIFLLEQFTIESQKPPEDTDLQRTYYQNELKFVLRFFEQYKFQYGYFEMGATELDDKYFLRNAGPISMIMPVLPDRDPEFSTNADYLFAKFIAYEKLQDFIIKQLWDLSHPNLEQPLASRKFSVDLKWTGDSINLVEVAYGIWLTGQVNHGNATITEIIELLEEAFHVKIGRPFRRWTEIAQRKMVSPTKYIDHCKAEILKRIDDGNK</sequence>